<evidence type="ECO:0000313" key="5">
    <source>
        <dbReference type="EMBL" id="SNT17405.1"/>
    </source>
</evidence>
<gene>
    <name evidence="5" type="ORF">SAMN06295912_15211</name>
</gene>
<keyword evidence="2 4" id="KW-0732">Signal</keyword>
<dbReference type="GO" id="GO:0016020">
    <property type="term" value="C:membrane"/>
    <property type="evidence" value="ECO:0007669"/>
    <property type="project" value="InterPro"/>
</dbReference>
<evidence type="ECO:0000256" key="2">
    <source>
        <dbReference type="ARBA" id="ARBA00022729"/>
    </source>
</evidence>
<organism evidence="5 6">
    <name type="scientific">Edaphosphingomonas laterariae</name>
    <dbReference type="NCBI Taxonomy" id="861865"/>
    <lineage>
        <taxon>Bacteria</taxon>
        <taxon>Pseudomonadati</taxon>
        <taxon>Pseudomonadota</taxon>
        <taxon>Alphaproteobacteria</taxon>
        <taxon>Sphingomonadales</taxon>
        <taxon>Rhizorhabdaceae</taxon>
        <taxon>Edaphosphingomonas</taxon>
    </lineage>
</organism>
<dbReference type="PROSITE" id="PS51257">
    <property type="entry name" value="PROKAR_LIPOPROTEIN"/>
    <property type="match status" value="1"/>
</dbReference>
<dbReference type="InterPro" id="IPR007428">
    <property type="entry name" value="MlaA"/>
</dbReference>
<feature type="compositionally biased region" description="Low complexity" evidence="3">
    <location>
        <begin position="306"/>
        <end position="319"/>
    </location>
</feature>
<dbReference type="RefSeq" id="WP_089221356.1">
    <property type="nucleotide sequence ID" value="NZ_FZOS01000052.1"/>
</dbReference>
<evidence type="ECO:0000256" key="4">
    <source>
        <dbReference type="SAM" id="SignalP"/>
    </source>
</evidence>
<evidence type="ECO:0000256" key="1">
    <source>
        <dbReference type="ARBA" id="ARBA00010634"/>
    </source>
</evidence>
<feature type="signal peptide" evidence="4">
    <location>
        <begin position="1"/>
        <end position="22"/>
    </location>
</feature>
<feature type="chain" id="PRO_5012579652" evidence="4">
    <location>
        <begin position="23"/>
        <end position="319"/>
    </location>
</feature>
<dbReference type="Proteomes" id="UP000198281">
    <property type="component" value="Unassembled WGS sequence"/>
</dbReference>
<dbReference type="OrthoDB" id="9785326at2"/>
<evidence type="ECO:0000256" key="3">
    <source>
        <dbReference type="SAM" id="MobiDB-lite"/>
    </source>
</evidence>
<dbReference type="GO" id="GO:0120010">
    <property type="term" value="P:intermembrane phospholipid transfer"/>
    <property type="evidence" value="ECO:0007669"/>
    <property type="project" value="TreeGrafter"/>
</dbReference>
<feature type="region of interest" description="Disordered" evidence="3">
    <location>
        <begin position="254"/>
        <end position="319"/>
    </location>
</feature>
<accession>A0A239KH51</accession>
<name>A0A239KH51_9SPHN</name>
<comment type="similarity">
    <text evidence="1">Belongs to the MlaA family.</text>
</comment>
<dbReference type="AlphaFoldDB" id="A0A239KH51"/>
<sequence length="319" mass="33851">MRVFATFAAAALLAGCATTKDAAAPAAERDPLEGFNRAVWGLNQGVDKIALKPVSTVYRAVTPRAARRGILHIFDNLTEPWSFINNLLQGKPDRALNNLGRFVVNTTIGVGGLADHATDLGIRPAREDFGQTLAVWGVKSSSYLVLPLLGPSTIRDGVGTGVNFVIDPVNYCLRKCTDLSYWERQIPRGINLVSQRANLTETGADTLLDTSLDSYATARSAFFQRRAAEIADLDDAAGTASDADVDAAIRELESEDGEATLPPETGDETPVPPETSPDSTEDKTGSPDPISGDPATGELPQPQQPAPEADFPAPANAPK</sequence>
<evidence type="ECO:0000313" key="6">
    <source>
        <dbReference type="Proteomes" id="UP000198281"/>
    </source>
</evidence>
<keyword evidence="6" id="KW-1185">Reference proteome</keyword>
<proteinExistence type="inferred from homology"/>
<dbReference type="PRINTS" id="PR01805">
    <property type="entry name" value="VACJLIPOPROT"/>
</dbReference>
<keyword evidence="5" id="KW-0449">Lipoprotein</keyword>
<protein>
    <submittedName>
        <fullName evidence="5">Phospholipid-binding lipoprotein MlaA</fullName>
    </submittedName>
</protein>
<reference evidence="6" key="1">
    <citation type="submission" date="2017-06" db="EMBL/GenBank/DDBJ databases">
        <authorList>
            <person name="Varghese N."/>
            <person name="Submissions S."/>
        </authorList>
    </citation>
    <scope>NUCLEOTIDE SEQUENCE [LARGE SCALE GENOMIC DNA]</scope>
    <source>
        <strain evidence="6">LNB2</strain>
    </source>
</reference>
<dbReference type="PANTHER" id="PTHR30035:SF3">
    <property type="entry name" value="INTERMEMBRANE PHOSPHOLIPID TRANSPORT SYSTEM LIPOPROTEIN MLAA"/>
    <property type="match status" value="1"/>
</dbReference>
<dbReference type="PANTHER" id="PTHR30035">
    <property type="entry name" value="LIPOPROTEIN VACJ-RELATED"/>
    <property type="match status" value="1"/>
</dbReference>
<dbReference type="EMBL" id="FZOS01000052">
    <property type="protein sequence ID" value="SNT17405.1"/>
    <property type="molecule type" value="Genomic_DNA"/>
</dbReference>
<dbReference type="Pfam" id="PF04333">
    <property type="entry name" value="MlaA"/>
    <property type="match status" value="1"/>
</dbReference>